<keyword evidence="4" id="KW-1185">Reference proteome</keyword>
<evidence type="ECO:0000313" key="4">
    <source>
        <dbReference type="Proteomes" id="UP001596312"/>
    </source>
</evidence>
<comment type="caution">
    <text evidence="3">The sequence shown here is derived from an EMBL/GenBank/DDBJ whole genome shotgun (WGS) entry which is preliminary data.</text>
</comment>
<evidence type="ECO:0000256" key="1">
    <source>
        <dbReference type="SAM" id="Phobius"/>
    </source>
</evidence>
<dbReference type="RefSeq" id="WP_340604823.1">
    <property type="nucleotide sequence ID" value="NZ_JBBMXV010000004.1"/>
</dbReference>
<feature type="transmembrane region" description="Helical" evidence="1">
    <location>
        <begin position="12"/>
        <end position="35"/>
    </location>
</feature>
<dbReference type="Pfam" id="PF23995">
    <property type="entry name" value="DUF7313"/>
    <property type="match status" value="1"/>
</dbReference>
<dbReference type="Proteomes" id="UP001596312">
    <property type="component" value="Unassembled WGS sequence"/>
</dbReference>
<name>A0ABD5V5X4_9EURY</name>
<dbReference type="EMBL" id="JBHSXQ010000004">
    <property type="protein sequence ID" value="MFC6906266.1"/>
    <property type="molecule type" value="Genomic_DNA"/>
</dbReference>
<keyword evidence="1" id="KW-1133">Transmembrane helix</keyword>
<dbReference type="InterPro" id="IPR055737">
    <property type="entry name" value="DUF7313"/>
</dbReference>
<accession>A0ABD5V5X4</accession>
<gene>
    <name evidence="3" type="ORF">ACFQGH_13795</name>
</gene>
<feature type="domain" description="DUF7313" evidence="2">
    <location>
        <begin position="14"/>
        <end position="144"/>
    </location>
</feature>
<keyword evidence="1" id="KW-0812">Transmembrane</keyword>
<dbReference type="AlphaFoldDB" id="A0ABD5V5X4"/>
<evidence type="ECO:0000259" key="2">
    <source>
        <dbReference type="Pfam" id="PF23995"/>
    </source>
</evidence>
<evidence type="ECO:0000313" key="3">
    <source>
        <dbReference type="EMBL" id="MFC6906266.1"/>
    </source>
</evidence>
<reference evidence="3 4" key="1">
    <citation type="journal article" date="2019" name="Int. J. Syst. Evol. Microbiol.">
        <title>The Global Catalogue of Microorganisms (GCM) 10K type strain sequencing project: providing services to taxonomists for standard genome sequencing and annotation.</title>
        <authorList>
            <consortium name="The Broad Institute Genomics Platform"/>
            <consortium name="The Broad Institute Genome Sequencing Center for Infectious Disease"/>
            <person name="Wu L."/>
            <person name="Ma J."/>
        </authorList>
    </citation>
    <scope>NUCLEOTIDE SEQUENCE [LARGE SCALE GENOMIC DNA]</scope>
    <source>
        <strain evidence="3 4">CGMCC 1.3240</strain>
    </source>
</reference>
<protein>
    <recommendedName>
        <fullName evidence="2">DUF7313 domain-containing protein</fullName>
    </recommendedName>
</protein>
<organism evidence="3 4">
    <name type="scientific">Halalkalicoccus tibetensis</name>
    <dbReference type="NCBI Taxonomy" id="175632"/>
    <lineage>
        <taxon>Archaea</taxon>
        <taxon>Methanobacteriati</taxon>
        <taxon>Methanobacteriota</taxon>
        <taxon>Stenosarchaea group</taxon>
        <taxon>Halobacteria</taxon>
        <taxon>Halobacteriales</taxon>
        <taxon>Halococcaceae</taxon>
        <taxon>Halalkalicoccus</taxon>
    </lineage>
</organism>
<proteinExistence type="predicted"/>
<feature type="transmembrane region" description="Helical" evidence="1">
    <location>
        <begin position="78"/>
        <end position="95"/>
    </location>
</feature>
<keyword evidence="1" id="KW-0472">Membrane</keyword>
<sequence length="144" mass="15683">MLPLQLEAIDGALAFAIPFIVFALALANLVTRLLAHRSHVSQAEEHGADGIERHTLHELTTLALVFATFYYVLVDLHFGVALASFALAAFISDFFEFESRLVEARTDRPLEAPKAAIGATLFVVIYGGFAALFTAFGAFWTPVI</sequence>
<feature type="transmembrane region" description="Helical" evidence="1">
    <location>
        <begin position="116"/>
        <end position="140"/>
    </location>
</feature>